<dbReference type="InterPro" id="IPR036388">
    <property type="entry name" value="WH-like_DNA-bd_sf"/>
</dbReference>
<evidence type="ECO:0000256" key="9">
    <source>
        <dbReference type="RuleBase" id="RU004020"/>
    </source>
</evidence>
<dbReference type="PANTHER" id="PTHR10015">
    <property type="entry name" value="HEAT SHOCK TRANSCRIPTION FACTOR"/>
    <property type="match status" value="1"/>
</dbReference>
<proteinExistence type="inferred from homology"/>
<evidence type="ECO:0000256" key="2">
    <source>
        <dbReference type="ARBA" id="ARBA00011233"/>
    </source>
</evidence>
<organism evidence="12 13">
    <name type="scientific">Erythranthe guttata</name>
    <name type="common">Yellow monkey flower</name>
    <name type="synonym">Mimulus guttatus</name>
    <dbReference type="NCBI Taxonomy" id="4155"/>
    <lineage>
        <taxon>Eukaryota</taxon>
        <taxon>Viridiplantae</taxon>
        <taxon>Streptophyta</taxon>
        <taxon>Embryophyta</taxon>
        <taxon>Tracheophyta</taxon>
        <taxon>Spermatophyta</taxon>
        <taxon>Magnoliopsida</taxon>
        <taxon>eudicotyledons</taxon>
        <taxon>Gunneridae</taxon>
        <taxon>Pentapetalae</taxon>
        <taxon>asterids</taxon>
        <taxon>lamiids</taxon>
        <taxon>Lamiales</taxon>
        <taxon>Phrymaceae</taxon>
        <taxon>Erythranthe</taxon>
    </lineage>
</organism>
<dbReference type="InterPro" id="IPR000232">
    <property type="entry name" value="HSF_DNA-bd"/>
</dbReference>
<dbReference type="PRINTS" id="PR00056">
    <property type="entry name" value="HSFDOMAIN"/>
</dbReference>
<accession>A0A022RE10</accession>
<keyword evidence="8" id="KW-0539">Nucleus</keyword>
<dbReference type="InterPro" id="IPR036390">
    <property type="entry name" value="WH_DNA-bd_sf"/>
</dbReference>
<keyword evidence="7" id="KW-0804">Transcription</keyword>
<dbReference type="AlphaFoldDB" id="A0A022RE10"/>
<protein>
    <recommendedName>
        <fullName evidence="11">HSF-type DNA-binding domain-containing protein</fullName>
    </recommendedName>
</protein>
<dbReference type="GO" id="GO:0034605">
    <property type="term" value="P:cellular response to heat"/>
    <property type="evidence" value="ECO:0000318"/>
    <property type="project" value="GO_Central"/>
</dbReference>
<dbReference type="eggNOG" id="KOG0627">
    <property type="taxonomic scope" value="Eukaryota"/>
</dbReference>
<evidence type="ECO:0000256" key="8">
    <source>
        <dbReference type="ARBA" id="ARBA00023242"/>
    </source>
</evidence>
<dbReference type="STRING" id="4155.A0A022RE10"/>
<keyword evidence="3" id="KW-0597">Phosphoprotein</keyword>
<evidence type="ECO:0000256" key="10">
    <source>
        <dbReference type="SAM" id="MobiDB-lite"/>
    </source>
</evidence>
<comment type="similarity">
    <text evidence="9">Belongs to the HSF family.</text>
</comment>
<dbReference type="EMBL" id="KI630480">
    <property type="protein sequence ID" value="EYU38612.1"/>
    <property type="molecule type" value="Genomic_DNA"/>
</dbReference>
<feature type="compositionally biased region" description="Low complexity" evidence="10">
    <location>
        <begin position="134"/>
        <end position="152"/>
    </location>
</feature>
<evidence type="ECO:0000313" key="12">
    <source>
        <dbReference type="EMBL" id="EYU38612.1"/>
    </source>
</evidence>
<gene>
    <name evidence="12" type="ORF">MIMGU_mgv1a009189mg</name>
</gene>
<dbReference type="GO" id="GO:0043565">
    <property type="term" value="F:sequence-specific DNA binding"/>
    <property type="evidence" value="ECO:0007669"/>
    <property type="project" value="InterPro"/>
</dbReference>
<comment type="subcellular location">
    <subcellularLocation>
        <location evidence="1">Nucleus</location>
    </subcellularLocation>
</comment>
<dbReference type="FunFam" id="1.10.10.10:FF:000037">
    <property type="entry name" value="Heat stress transcription factor B-4"/>
    <property type="match status" value="1"/>
</dbReference>
<feature type="domain" description="HSF-type DNA-binding" evidence="11">
    <location>
        <begin position="44"/>
        <end position="131"/>
    </location>
</feature>
<comment type="subunit">
    <text evidence="2">Homotrimer.</text>
</comment>
<keyword evidence="6" id="KW-0238">DNA-binding</keyword>
<dbReference type="SMART" id="SM00415">
    <property type="entry name" value="HSF"/>
    <property type="match status" value="1"/>
</dbReference>
<sequence length="350" mass="39726">MASAFPEPPFSPFLGFGCFEPEFESKPEGLRALPHPLESLYETPIPPFLGKTFDLVDDPSLDSIISWGKKDNSFVVWDPIEFARMILPRHFKHRNFSSFVRQLNTYVDKWEFASEGFVRGQRHLLKNIQRRKSSQPQQQIGSSSGEEGKAAALEGEIERLRRERSSMMREVIELQHQQRGTVERMETVNEKLHTAEKRQKQMVSFLGKIFKNPSLLSRIGQTRGQKSITTPKTMRKFVKHQGSEPIGENKVSGTKDVSFEVEDFAQDHYLKGKAVLGPLPESMPEYFISFPDDVAKEKAAAASMTEVEDAIWSKGFESGAGIGSSTNEFWSDVDVWDIPLQADEGYPFNE</sequence>
<feature type="region of interest" description="Disordered" evidence="10">
    <location>
        <begin position="129"/>
        <end position="152"/>
    </location>
</feature>
<evidence type="ECO:0000256" key="7">
    <source>
        <dbReference type="ARBA" id="ARBA00023163"/>
    </source>
</evidence>
<dbReference type="Proteomes" id="UP000030748">
    <property type="component" value="Unassembled WGS sequence"/>
</dbReference>
<dbReference type="Gene3D" id="1.10.10.10">
    <property type="entry name" value="Winged helix-like DNA-binding domain superfamily/Winged helix DNA-binding domain"/>
    <property type="match status" value="1"/>
</dbReference>
<dbReference type="GO" id="GO:0003700">
    <property type="term" value="F:DNA-binding transcription factor activity"/>
    <property type="evidence" value="ECO:0000318"/>
    <property type="project" value="GO_Central"/>
</dbReference>
<dbReference type="SUPFAM" id="SSF46785">
    <property type="entry name" value="Winged helix' DNA-binding domain"/>
    <property type="match status" value="1"/>
</dbReference>
<evidence type="ECO:0000313" key="13">
    <source>
        <dbReference type="Proteomes" id="UP000030748"/>
    </source>
</evidence>
<evidence type="ECO:0000256" key="6">
    <source>
        <dbReference type="ARBA" id="ARBA00023125"/>
    </source>
</evidence>
<reference evidence="12 13" key="1">
    <citation type="journal article" date="2013" name="Proc. Natl. Acad. Sci. U.S.A.">
        <title>Fine-scale variation in meiotic recombination in Mimulus inferred from population shotgun sequencing.</title>
        <authorList>
            <person name="Hellsten U."/>
            <person name="Wright K.M."/>
            <person name="Jenkins J."/>
            <person name="Shu S."/>
            <person name="Yuan Y."/>
            <person name="Wessler S.R."/>
            <person name="Schmutz J."/>
            <person name="Willis J.H."/>
            <person name="Rokhsar D.S."/>
        </authorList>
    </citation>
    <scope>NUCLEOTIDE SEQUENCE [LARGE SCALE GENOMIC DNA]</scope>
    <source>
        <strain evidence="13">cv. DUN x IM62</strain>
    </source>
</reference>
<evidence type="ECO:0000256" key="5">
    <source>
        <dbReference type="ARBA" id="ARBA00023016"/>
    </source>
</evidence>
<evidence type="ECO:0000256" key="1">
    <source>
        <dbReference type="ARBA" id="ARBA00004123"/>
    </source>
</evidence>
<dbReference type="PANTHER" id="PTHR10015:SF337">
    <property type="entry name" value="HEAT STRESS TRANSCRIPTION FACTOR A-3"/>
    <property type="match status" value="1"/>
</dbReference>
<keyword evidence="5" id="KW-0346">Stress response</keyword>
<keyword evidence="4" id="KW-0805">Transcription regulation</keyword>
<evidence type="ECO:0000256" key="4">
    <source>
        <dbReference type="ARBA" id="ARBA00023015"/>
    </source>
</evidence>
<dbReference type="Pfam" id="PF00447">
    <property type="entry name" value="HSF_DNA-bind"/>
    <property type="match status" value="1"/>
</dbReference>
<keyword evidence="13" id="KW-1185">Reference proteome</keyword>
<evidence type="ECO:0000259" key="11">
    <source>
        <dbReference type="SMART" id="SM00415"/>
    </source>
</evidence>
<evidence type="ECO:0000256" key="3">
    <source>
        <dbReference type="ARBA" id="ARBA00022553"/>
    </source>
</evidence>
<name>A0A022RE10_ERYGU</name>
<dbReference type="GO" id="GO:0005634">
    <property type="term" value="C:nucleus"/>
    <property type="evidence" value="ECO:0000318"/>
    <property type="project" value="GO_Central"/>
</dbReference>